<dbReference type="RefSeq" id="WP_066876219.1">
    <property type="nucleotide sequence ID" value="NZ_LNQB01000081.1"/>
</dbReference>
<proteinExistence type="predicted"/>
<protein>
    <submittedName>
        <fullName evidence="1">Uncharacterized protein</fullName>
    </submittedName>
</protein>
<gene>
    <name evidence="1" type="ORF">ATB98_15530</name>
</gene>
<name>A0A178Y6J0_SINSA</name>
<comment type="caution">
    <text evidence="1">The sequence shown here is derived from an EMBL/GenBank/DDBJ whole genome shotgun (WGS) entry which is preliminary data.</text>
</comment>
<dbReference type="AlphaFoldDB" id="A0A178Y6J0"/>
<dbReference type="EMBL" id="LNQB01000081">
    <property type="protein sequence ID" value="OAP43057.1"/>
    <property type="molecule type" value="Genomic_DNA"/>
</dbReference>
<dbReference type="Proteomes" id="UP000078507">
    <property type="component" value="Unassembled WGS sequence"/>
</dbReference>
<evidence type="ECO:0000313" key="1">
    <source>
        <dbReference type="EMBL" id="OAP43057.1"/>
    </source>
</evidence>
<sequence length="59" mass="6354">MSATVHPAKPDDPQFVALILHGWFGQKHRTPVQSGAVFPLLHVIVTTGVAVTGPTGRRR</sequence>
<keyword evidence="2" id="KW-1185">Reference proteome</keyword>
<accession>A0A178Y6J0</accession>
<organism evidence="1 2">
    <name type="scientific">Sinorhizobium saheli</name>
    <dbReference type="NCBI Taxonomy" id="36856"/>
    <lineage>
        <taxon>Bacteria</taxon>
        <taxon>Pseudomonadati</taxon>
        <taxon>Pseudomonadota</taxon>
        <taxon>Alphaproteobacteria</taxon>
        <taxon>Hyphomicrobiales</taxon>
        <taxon>Rhizobiaceae</taxon>
        <taxon>Sinorhizobium/Ensifer group</taxon>
        <taxon>Sinorhizobium</taxon>
    </lineage>
</organism>
<reference evidence="1 2" key="1">
    <citation type="submission" date="2015-11" db="EMBL/GenBank/DDBJ databases">
        <title>Ensifer anhuiense sp. nov., an effective nitrogen fixation bacterium with Glycine soja.</title>
        <authorList>
            <person name="Yan H."/>
            <person name="Chen W."/>
        </authorList>
    </citation>
    <scope>NUCLEOTIDE SEQUENCE [LARGE SCALE GENOMIC DNA]</scope>
    <source>
        <strain evidence="1 2">LMG 7837</strain>
    </source>
</reference>
<evidence type="ECO:0000313" key="2">
    <source>
        <dbReference type="Proteomes" id="UP000078507"/>
    </source>
</evidence>